<dbReference type="SUPFAM" id="SSF53098">
    <property type="entry name" value="Ribonuclease H-like"/>
    <property type="match status" value="1"/>
</dbReference>
<reference evidence="2 3" key="1">
    <citation type="journal article" date="2014" name="Nature">
        <title>An environmental bacterial taxon with a large and distinct metabolic repertoire.</title>
        <authorList>
            <person name="Wilson M.C."/>
            <person name="Mori T."/>
            <person name="Ruckert C."/>
            <person name="Uria A.R."/>
            <person name="Helf M.J."/>
            <person name="Takada K."/>
            <person name="Gernert C."/>
            <person name="Steffens U.A."/>
            <person name="Heycke N."/>
            <person name="Schmitt S."/>
            <person name="Rinke C."/>
            <person name="Helfrich E.J."/>
            <person name="Brachmann A.O."/>
            <person name="Gurgui C."/>
            <person name="Wakimoto T."/>
            <person name="Kracht M."/>
            <person name="Crusemann M."/>
            <person name="Hentschel U."/>
            <person name="Abe I."/>
            <person name="Matsunaga S."/>
            <person name="Kalinowski J."/>
            <person name="Takeyama H."/>
            <person name="Piel J."/>
        </authorList>
    </citation>
    <scope>NUCLEOTIDE SEQUENCE [LARGE SCALE GENOMIC DNA]</scope>
    <source>
        <strain evidence="3">TSY2</strain>
    </source>
</reference>
<dbReference type="Pfam" id="PF16473">
    <property type="entry name" value="Rv2179c-like"/>
    <property type="match status" value="1"/>
</dbReference>
<sequence length="188" mass="21226">MAVEIYVSTDIEVDGPVPGTYSMLSIGSAAFTADKSLISTFEANLETLPGATRHPRNMAWWTQQPEAWAAARTNLQPPEQAMQAYHAWLIALPGQPIFLGYPAAFDFMFVYWHLMTFVGESPFEHSALDIRSYAMAVMKRRYSESGKHRMPLTWFDETELTHVALDDAIQQGNLFCNMLQANLYNITP</sequence>
<organism evidence="2 3">
    <name type="scientific">Candidatus Entotheonella gemina</name>
    <dbReference type="NCBI Taxonomy" id="1429439"/>
    <lineage>
        <taxon>Bacteria</taxon>
        <taxon>Pseudomonadati</taxon>
        <taxon>Nitrospinota/Tectimicrobiota group</taxon>
        <taxon>Candidatus Tectimicrobiota</taxon>
        <taxon>Candidatus Entotheonellia</taxon>
        <taxon>Candidatus Entotheonellales</taxon>
        <taxon>Candidatus Entotheonellaceae</taxon>
        <taxon>Candidatus Entotheonella</taxon>
    </lineage>
</organism>
<name>W4M8Q8_9BACT</name>
<dbReference type="EMBL" id="AZHX01000663">
    <property type="protein sequence ID" value="ETX06578.1"/>
    <property type="molecule type" value="Genomic_DNA"/>
</dbReference>
<feature type="domain" description="3'-5' exoribonuclease Rv2179c-like" evidence="1">
    <location>
        <begin position="8"/>
        <end position="175"/>
    </location>
</feature>
<accession>W4M8Q8</accession>
<dbReference type="HOGENOM" id="CLU_096449_0_0_7"/>
<evidence type="ECO:0000313" key="2">
    <source>
        <dbReference type="EMBL" id="ETX06578.1"/>
    </source>
</evidence>
<dbReference type="InterPro" id="IPR033390">
    <property type="entry name" value="Rv2179c-like"/>
</dbReference>
<comment type="caution">
    <text evidence="2">The sequence shown here is derived from an EMBL/GenBank/DDBJ whole genome shotgun (WGS) entry which is preliminary data.</text>
</comment>
<gene>
    <name evidence="2" type="ORF">ETSY2_16295</name>
</gene>
<keyword evidence="2" id="KW-0378">Hydrolase</keyword>
<dbReference type="InterPro" id="IPR036397">
    <property type="entry name" value="RNaseH_sf"/>
</dbReference>
<dbReference type="PATRIC" id="fig|1429439.4.peg.2770"/>
<keyword evidence="2" id="KW-0540">Nuclease</keyword>
<keyword evidence="3" id="KW-1185">Reference proteome</keyword>
<evidence type="ECO:0000313" key="3">
    <source>
        <dbReference type="Proteomes" id="UP000019140"/>
    </source>
</evidence>
<dbReference type="Gene3D" id="3.30.420.10">
    <property type="entry name" value="Ribonuclease H-like superfamily/Ribonuclease H"/>
    <property type="match status" value="1"/>
</dbReference>
<dbReference type="Proteomes" id="UP000019140">
    <property type="component" value="Unassembled WGS sequence"/>
</dbReference>
<proteinExistence type="predicted"/>
<evidence type="ECO:0000259" key="1">
    <source>
        <dbReference type="Pfam" id="PF16473"/>
    </source>
</evidence>
<dbReference type="GO" id="GO:0003676">
    <property type="term" value="F:nucleic acid binding"/>
    <property type="evidence" value="ECO:0007669"/>
    <property type="project" value="InterPro"/>
</dbReference>
<protein>
    <submittedName>
        <fullName evidence="2">Exonuclease</fullName>
    </submittedName>
</protein>
<keyword evidence="2" id="KW-0269">Exonuclease</keyword>
<dbReference type="InterPro" id="IPR012337">
    <property type="entry name" value="RNaseH-like_sf"/>
</dbReference>
<dbReference type="AlphaFoldDB" id="W4M8Q8"/>
<dbReference type="GO" id="GO:0004527">
    <property type="term" value="F:exonuclease activity"/>
    <property type="evidence" value="ECO:0007669"/>
    <property type="project" value="UniProtKB-KW"/>
</dbReference>